<feature type="domain" description="AAA+ ATPase" evidence="2">
    <location>
        <begin position="182"/>
        <end position="319"/>
    </location>
</feature>
<evidence type="ECO:0000313" key="4">
    <source>
        <dbReference type="Proteomes" id="UP000823900"/>
    </source>
</evidence>
<keyword evidence="3" id="KW-0547">Nucleotide-binding</keyword>
<reference evidence="3" key="2">
    <citation type="submission" date="2021-04" db="EMBL/GenBank/DDBJ databases">
        <authorList>
            <person name="Gilroy R."/>
        </authorList>
    </citation>
    <scope>NUCLEOTIDE SEQUENCE</scope>
    <source>
        <strain evidence="3">CHK178-16964</strain>
    </source>
</reference>
<dbReference type="PANTHER" id="PTHR30050:SF4">
    <property type="entry name" value="ATP-BINDING PROTEIN RV3427C IN INSERTION SEQUENCE-RELATED"/>
    <property type="match status" value="1"/>
</dbReference>
<dbReference type="Proteomes" id="UP000823900">
    <property type="component" value="Unassembled WGS sequence"/>
</dbReference>
<evidence type="ECO:0000313" key="3">
    <source>
        <dbReference type="EMBL" id="HJA70020.1"/>
    </source>
</evidence>
<dbReference type="InterPro" id="IPR027417">
    <property type="entry name" value="P-loop_NTPase"/>
</dbReference>
<dbReference type="SUPFAM" id="SSF52540">
    <property type="entry name" value="P-loop containing nucleoside triphosphate hydrolases"/>
    <property type="match status" value="1"/>
</dbReference>
<dbReference type="GO" id="GO:0006260">
    <property type="term" value="P:DNA replication"/>
    <property type="evidence" value="ECO:0007669"/>
    <property type="project" value="TreeGrafter"/>
</dbReference>
<dbReference type="InterPro" id="IPR002611">
    <property type="entry name" value="IstB_ATP-bd"/>
</dbReference>
<dbReference type="EMBL" id="DWZA01000004">
    <property type="protein sequence ID" value="HJA70020.1"/>
    <property type="molecule type" value="Genomic_DNA"/>
</dbReference>
<comment type="caution">
    <text evidence="3">The sequence shown here is derived from an EMBL/GenBank/DDBJ whole genome shotgun (WGS) entry which is preliminary data.</text>
</comment>
<dbReference type="NCBIfam" id="NF005304">
    <property type="entry name" value="PRK06835.1"/>
    <property type="match status" value="1"/>
</dbReference>
<dbReference type="InterPro" id="IPR003593">
    <property type="entry name" value="AAA+_ATPase"/>
</dbReference>
<dbReference type="PANTHER" id="PTHR30050">
    <property type="entry name" value="CHROMOSOMAL REPLICATION INITIATOR PROTEIN DNAA"/>
    <property type="match status" value="1"/>
</dbReference>
<accession>A0A9D2HED9</accession>
<dbReference type="Pfam" id="PF01695">
    <property type="entry name" value="IstB_IS21"/>
    <property type="match status" value="1"/>
</dbReference>
<evidence type="ECO:0000259" key="2">
    <source>
        <dbReference type="SMART" id="SM00382"/>
    </source>
</evidence>
<name>A0A9D2HED9_9FIRM</name>
<organism evidence="3 4">
    <name type="scientific">Candidatus Lachnoclostridium stercoravium</name>
    <dbReference type="NCBI Taxonomy" id="2838633"/>
    <lineage>
        <taxon>Bacteria</taxon>
        <taxon>Bacillati</taxon>
        <taxon>Bacillota</taxon>
        <taxon>Clostridia</taxon>
        <taxon>Lachnospirales</taxon>
        <taxon>Lachnospiraceae</taxon>
    </lineage>
</organism>
<dbReference type="AlphaFoldDB" id="A0A9D2HED9"/>
<dbReference type="SMART" id="SM00382">
    <property type="entry name" value="AAA"/>
    <property type="match status" value="1"/>
</dbReference>
<sequence>MGLSNSQYDSIIREYQKQQLQDKHEQDQRVAMVYEKLPAIRELDELISTAAVRSARRLLDGDRNALARLREELADVREQKAILLKAGGFPEDFMEMHYRCPDCRDTGYVDGKKCHCFRQAQMKLLYAQSNIEEVVKRENFDTFSYRYFDDKTLIPGVGETEEQHMKEVVRMCRQYIARFGEEKGNILFTGTTGVGKTFLTNCIAKELMDQYYSVIYLSANDLFDVFSKNKFSRQEDEEMKDMYEYILDCDLLIIDDLGTELNNTFTSSQLFYCINERLIRRKGTIISTNLSLNMLQDLYTDRVASRIMSSYKLIPLYGGDIRIKKRRIGLD</sequence>
<dbReference type="CDD" id="cd00009">
    <property type="entry name" value="AAA"/>
    <property type="match status" value="1"/>
</dbReference>
<proteinExistence type="predicted"/>
<evidence type="ECO:0000256" key="1">
    <source>
        <dbReference type="SAM" id="Coils"/>
    </source>
</evidence>
<reference evidence="3" key="1">
    <citation type="journal article" date="2021" name="PeerJ">
        <title>Extensive microbial diversity within the chicken gut microbiome revealed by metagenomics and culture.</title>
        <authorList>
            <person name="Gilroy R."/>
            <person name="Ravi A."/>
            <person name="Getino M."/>
            <person name="Pursley I."/>
            <person name="Horton D.L."/>
            <person name="Alikhan N.F."/>
            <person name="Baker D."/>
            <person name="Gharbi K."/>
            <person name="Hall N."/>
            <person name="Watson M."/>
            <person name="Adriaenssens E.M."/>
            <person name="Foster-Nyarko E."/>
            <person name="Jarju S."/>
            <person name="Secka A."/>
            <person name="Antonio M."/>
            <person name="Oren A."/>
            <person name="Chaudhuri R.R."/>
            <person name="La Ragione R."/>
            <person name="Hildebrand F."/>
            <person name="Pallen M.J."/>
        </authorList>
    </citation>
    <scope>NUCLEOTIDE SEQUENCE</scope>
    <source>
        <strain evidence="3">CHK178-16964</strain>
    </source>
</reference>
<feature type="coiled-coil region" evidence="1">
    <location>
        <begin position="52"/>
        <end position="86"/>
    </location>
</feature>
<dbReference type="GO" id="GO:0005524">
    <property type="term" value="F:ATP binding"/>
    <property type="evidence" value="ECO:0007669"/>
    <property type="project" value="UniProtKB-KW"/>
</dbReference>
<keyword evidence="3" id="KW-0067">ATP-binding</keyword>
<gene>
    <name evidence="3" type="ORF">IAA07_00380</name>
</gene>
<keyword evidence="1" id="KW-0175">Coiled coil</keyword>
<dbReference type="Gene3D" id="3.40.50.300">
    <property type="entry name" value="P-loop containing nucleotide triphosphate hydrolases"/>
    <property type="match status" value="1"/>
</dbReference>
<protein>
    <submittedName>
        <fullName evidence="3">ATP-binding protein</fullName>
    </submittedName>
</protein>